<dbReference type="InterPro" id="IPR013087">
    <property type="entry name" value="Znf_C2H2_type"/>
</dbReference>
<keyword evidence="1" id="KW-0479">Metal-binding</keyword>
<reference evidence="4 5" key="1">
    <citation type="submission" date="2020-06" db="EMBL/GenBank/DDBJ databases">
        <authorList>
            <person name="Li R."/>
            <person name="Bekaert M."/>
        </authorList>
    </citation>
    <scope>NUCLEOTIDE SEQUENCE [LARGE SCALE GENOMIC DNA]</scope>
    <source>
        <strain evidence="5">wild</strain>
    </source>
</reference>
<feature type="compositionally biased region" description="Low complexity" evidence="2">
    <location>
        <begin position="174"/>
        <end position="192"/>
    </location>
</feature>
<dbReference type="PROSITE" id="PS50157">
    <property type="entry name" value="ZINC_FINGER_C2H2_2"/>
    <property type="match status" value="1"/>
</dbReference>
<evidence type="ECO:0000313" key="4">
    <source>
        <dbReference type="EMBL" id="CAC5370000.1"/>
    </source>
</evidence>
<dbReference type="EMBL" id="CACVKT020001643">
    <property type="protein sequence ID" value="CAC5370000.1"/>
    <property type="molecule type" value="Genomic_DNA"/>
</dbReference>
<proteinExistence type="predicted"/>
<name>A0A6J8AP99_MYTCO</name>
<accession>A0A6J8AP99</accession>
<feature type="region of interest" description="Disordered" evidence="2">
    <location>
        <begin position="173"/>
        <end position="192"/>
    </location>
</feature>
<evidence type="ECO:0000313" key="5">
    <source>
        <dbReference type="Proteomes" id="UP000507470"/>
    </source>
</evidence>
<evidence type="ECO:0000256" key="1">
    <source>
        <dbReference type="PROSITE-ProRule" id="PRU00042"/>
    </source>
</evidence>
<sequence>MTKENEKKCLKVFHSNGCHGNLVPSYRSADFAFDRIASKLIIVITNHLNELQEQNRLRKKSKCCGIPLHLSSHHLKNKKRSGKLKADRYLTSQQVEEISKRYGSVLPVGTPICTSCRGKIFRDGFSDSDINQSVEEVPSQIEDPLQQQTESSEGFFLRPRPDHSYEYYEHVHDSNLSSQETQQSQNSQASEASVANIDRLGKLNEFLQACNTSPVKKIRKPLSASSERTQRRYTEKANECLSLLLETMCPGEKSYMRAETSTVRCQILSILSSHSKFEDINKKIPSLTSHKYYTAKKHAKEFGVGAPVIKEKQTRGRVDDAKLEHFLDFITSNHVIKDLPLGEKTLTLSSGELIQTPYVIRCLAPATIVKQYARICQEENFNAIGESTMYQILSECSAAVRKSVEGVDYYVAEAGEAFRELENIVNQIPMNNDGKETIENLLKAKHYLKTDYKMHVRTSSTIADHCFVHALSQTGSVFFEDQCPHDHIHQCPQYYQLEHTLSTILTKTADVGWDNPEAYLFKVEKSVNTIKELKSHILRAKVQDSARADITSNLKDGEMFLVADWAMKFLPRKFREGQTDWFGKRGINWHIAVCATKKDDNYILDTYVHILDAQTPQDSQLTAVLMVDTVKDMVNRKRIDKVHIWSDNAGCYKSTFTIYALYQELPNLIKSYNFCEAQDGKGPCDRKASHIKAAIKRHINEGNDVLDASDMKRAIDLQQKGKYRVRVVTPVIDADAEKIHVKPIPNISTLSNFEFSSDGLTVWRAYKVGPGKLIPWKNNVVTCLQLNVVHTWSSDVIPAILPPDDESEAHDESAQPALKRRKTYDHVFHCSNEDCDRSFRTMTSLNNHLLLGNCNVHVEKKVVYRCKVMYNVKLQTINAITIQSDDAEKENTTEVPEERGWALKVKKPKVLFTDAQKQYLSEKFNIGKITGNKEDPAKVSRDMPYVLKDGQKRFTMEHFLTTSQVASYFSRLPLKDRKNDIQDQNDFIAASADKKLFGLKKKILSHV</sequence>
<dbReference type="AlphaFoldDB" id="A0A6J8AP99"/>
<dbReference type="GO" id="GO:0008270">
    <property type="term" value="F:zinc ion binding"/>
    <property type="evidence" value="ECO:0007669"/>
    <property type="project" value="UniProtKB-KW"/>
</dbReference>
<protein>
    <recommendedName>
        <fullName evidence="3">C2H2-type domain-containing protein</fullName>
    </recommendedName>
</protein>
<keyword evidence="1" id="KW-0862">Zinc</keyword>
<feature type="region of interest" description="Disordered" evidence="2">
    <location>
        <begin position="135"/>
        <end position="156"/>
    </location>
</feature>
<dbReference type="Proteomes" id="UP000507470">
    <property type="component" value="Unassembled WGS sequence"/>
</dbReference>
<evidence type="ECO:0000259" key="3">
    <source>
        <dbReference type="PROSITE" id="PS50157"/>
    </source>
</evidence>
<organism evidence="4 5">
    <name type="scientific">Mytilus coruscus</name>
    <name type="common">Sea mussel</name>
    <dbReference type="NCBI Taxonomy" id="42192"/>
    <lineage>
        <taxon>Eukaryota</taxon>
        <taxon>Metazoa</taxon>
        <taxon>Spiralia</taxon>
        <taxon>Lophotrochozoa</taxon>
        <taxon>Mollusca</taxon>
        <taxon>Bivalvia</taxon>
        <taxon>Autobranchia</taxon>
        <taxon>Pteriomorphia</taxon>
        <taxon>Mytilida</taxon>
        <taxon>Mytiloidea</taxon>
        <taxon>Mytilidae</taxon>
        <taxon>Mytilinae</taxon>
        <taxon>Mytilus</taxon>
    </lineage>
</organism>
<dbReference type="OrthoDB" id="6102316at2759"/>
<feature type="domain" description="C2H2-type" evidence="3">
    <location>
        <begin position="828"/>
        <end position="862"/>
    </location>
</feature>
<evidence type="ECO:0000256" key="2">
    <source>
        <dbReference type="SAM" id="MobiDB-lite"/>
    </source>
</evidence>
<dbReference type="PANTHER" id="PTHR33845">
    <property type="entry name" value="C2H2-TYPE DOMAIN-CONTAINING PROTEIN"/>
    <property type="match status" value="1"/>
</dbReference>
<keyword evidence="5" id="KW-1185">Reference proteome</keyword>
<dbReference type="PANTHER" id="PTHR33845:SF1">
    <property type="entry name" value="C2H2-TYPE DOMAIN-CONTAINING PROTEIN"/>
    <property type="match status" value="1"/>
</dbReference>
<gene>
    <name evidence="4" type="ORF">MCOR_8990</name>
</gene>
<keyword evidence="1" id="KW-0863">Zinc-finger</keyword>